<keyword evidence="4" id="KW-1185">Reference proteome</keyword>
<feature type="transmembrane region" description="Helical" evidence="2">
    <location>
        <begin position="46"/>
        <end position="75"/>
    </location>
</feature>
<gene>
    <name evidence="3" type="ORF">chiPu_0018620</name>
</gene>
<sequence>MELDNIYTNLENLCHDQPEPDMKQQNLKSEHGVQSTEPVQGKWSPLVICILLGLSILLSMGMLTAAVILFCSLFLPAELNVTSCEKLSLSELDNV</sequence>
<dbReference type="Proteomes" id="UP000287033">
    <property type="component" value="Unassembled WGS sequence"/>
</dbReference>
<accession>A0A401RP35</accession>
<protein>
    <submittedName>
        <fullName evidence="3">Uncharacterized protein</fullName>
    </submittedName>
</protein>
<keyword evidence="2" id="KW-1133">Transmembrane helix</keyword>
<reference evidence="3 4" key="1">
    <citation type="journal article" date="2018" name="Nat. Ecol. Evol.">
        <title>Shark genomes provide insights into elasmobranch evolution and the origin of vertebrates.</title>
        <authorList>
            <person name="Hara Y"/>
            <person name="Yamaguchi K"/>
            <person name="Onimaru K"/>
            <person name="Kadota M"/>
            <person name="Koyanagi M"/>
            <person name="Keeley SD"/>
            <person name="Tatsumi K"/>
            <person name="Tanaka K"/>
            <person name="Motone F"/>
            <person name="Kageyama Y"/>
            <person name="Nozu R"/>
            <person name="Adachi N"/>
            <person name="Nishimura O"/>
            <person name="Nakagawa R"/>
            <person name="Tanegashima C"/>
            <person name="Kiyatake I"/>
            <person name="Matsumoto R"/>
            <person name="Murakumo K"/>
            <person name="Nishida K"/>
            <person name="Terakita A"/>
            <person name="Kuratani S"/>
            <person name="Sato K"/>
            <person name="Hyodo S Kuraku.S."/>
        </authorList>
    </citation>
    <scope>NUCLEOTIDE SEQUENCE [LARGE SCALE GENOMIC DNA]</scope>
</reference>
<keyword evidence="2" id="KW-0472">Membrane</keyword>
<dbReference type="EMBL" id="BEZZ01001629">
    <property type="protein sequence ID" value="GCC19919.1"/>
    <property type="molecule type" value="Genomic_DNA"/>
</dbReference>
<evidence type="ECO:0000256" key="2">
    <source>
        <dbReference type="SAM" id="Phobius"/>
    </source>
</evidence>
<evidence type="ECO:0000313" key="3">
    <source>
        <dbReference type="EMBL" id="GCC19919.1"/>
    </source>
</evidence>
<proteinExistence type="predicted"/>
<organism evidence="3 4">
    <name type="scientific">Chiloscyllium punctatum</name>
    <name type="common">Brownbanded bambooshark</name>
    <name type="synonym">Hemiscyllium punctatum</name>
    <dbReference type="NCBI Taxonomy" id="137246"/>
    <lineage>
        <taxon>Eukaryota</taxon>
        <taxon>Metazoa</taxon>
        <taxon>Chordata</taxon>
        <taxon>Craniata</taxon>
        <taxon>Vertebrata</taxon>
        <taxon>Chondrichthyes</taxon>
        <taxon>Elasmobranchii</taxon>
        <taxon>Galeomorphii</taxon>
        <taxon>Galeoidea</taxon>
        <taxon>Orectolobiformes</taxon>
        <taxon>Hemiscylliidae</taxon>
        <taxon>Chiloscyllium</taxon>
    </lineage>
</organism>
<name>A0A401RP35_CHIPU</name>
<comment type="caution">
    <text evidence="3">The sequence shown here is derived from an EMBL/GenBank/DDBJ whole genome shotgun (WGS) entry which is preliminary data.</text>
</comment>
<feature type="compositionally biased region" description="Polar residues" evidence="1">
    <location>
        <begin position="23"/>
        <end position="36"/>
    </location>
</feature>
<dbReference type="AlphaFoldDB" id="A0A401RP35"/>
<evidence type="ECO:0000313" key="4">
    <source>
        <dbReference type="Proteomes" id="UP000287033"/>
    </source>
</evidence>
<keyword evidence="2" id="KW-0812">Transmembrane</keyword>
<feature type="region of interest" description="Disordered" evidence="1">
    <location>
        <begin position="17"/>
        <end position="36"/>
    </location>
</feature>
<evidence type="ECO:0000256" key="1">
    <source>
        <dbReference type="SAM" id="MobiDB-lite"/>
    </source>
</evidence>